<sequence>MANDYEYIIGARIKNEIKSIQNKILSQRWADGYVKSFNKTDERL</sequence>
<dbReference type="Proteomes" id="UP000007472">
    <property type="component" value="Chromosome"/>
</dbReference>
<proteinExistence type="predicted"/>
<name>A0A654KFN3_TAYEM</name>
<evidence type="ECO:0000313" key="1">
    <source>
        <dbReference type="EMBL" id="ADU91237.1"/>
    </source>
</evidence>
<dbReference type="KEGG" id="teq:TEQUI_0289"/>
<protein>
    <submittedName>
        <fullName evidence="1">Uncharacterized protein</fullName>
    </submittedName>
</protein>
<reference evidence="1 2" key="1">
    <citation type="journal article" date="2011" name="J. Bacteriol.">
        <title>Genome sequence of Taylorella equigenitalis MCE9, the causative agent of contagious equine metritis.</title>
        <authorList>
            <person name="Hebert L."/>
            <person name="Moumen B."/>
            <person name="Duquesne F."/>
            <person name="Breuil M.F."/>
            <person name="Laugier C."/>
            <person name="Batto J.M."/>
            <person name="Renault P."/>
            <person name="Petry S."/>
        </authorList>
    </citation>
    <scope>NUCLEOTIDE SEQUENCE [LARGE SCALE GENOMIC DNA]</scope>
    <source>
        <strain evidence="1 2">MCE9</strain>
    </source>
</reference>
<dbReference type="EMBL" id="CP002456">
    <property type="protein sequence ID" value="ADU91237.1"/>
    <property type="molecule type" value="Genomic_DNA"/>
</dbReference>
<gene>
    <name evidence="1" type="ordered locus">TEQUI_0289</name>
</gene>
<organism evidence="1 2">
    <name type="scientific">Taylorella equigenitalis (strain MCE9)</name>
    <dbReference type="NCBI Taxonomy" id="937774"/>
    <lineage>
        <taxon>Bacteria</taxon>
        <taxon>Pseudomonadati</taxon>
        <taxon>Pseudomonadota</taxon>
        <taxon>Betaproteobacteria</taxon>
        <taxon>Burkholderiales</taxon>
        <taxon>Alcaligenaceae</taxon>
        <taxon>Taylorella</taxon>
    </lineage>
</organism>
<evidence type="ECO:0000313" key="2">
    <source>
        <dbReference type="Proteomes" id="UP000007472"/>
    </source>
</evidence>
<dbReference type="AlphaFoldDB" id="A0A654KFN3"/>
<accession>A0A654KFN3</accession>